<dbReference type="GO" id="GO:0005886">
    <property type="term" value="C:plasma membrane"/>
    <property type="evidence" value="ECO:0007669"/>
    <property type="project" value="UniProtKB-SubCell"/>
</dbReference>
<feature type="transmembrane region" description="Helical" evidence="11">
    <location>
        <begin position="1009"/>
        <end position="1029"/>
    </location>
</feature>
<feature type="domain" description="Piezo non-specific cation channel cap" evidence="12">
    <location>
        <begin position="2076"/>
        <end position="2378"/>
    </location>
</feature>
<dbReference type="InterPro" id="IPR056769">
    <property type="entry name" value="Piezo_TM1-24"/>
</dbReference>
<gene>
    <name evidence="18" type="primary">LOC108738716</name>
</gene>
<evidence type="ECO:0000259" key="15">
    <source>
        <dbReference type="Pfam" id="PF24871"/>
    </source>
</evidence>
<feature type="compositionally biased region" description="Acidic residues" evidence="10">
    <location>
        <begin position="1689"/>
        <end position="1700"/>
    </location>
</feature>
<accession>A0A7F5R5Q5</accession>
<dbReference type="InterPro" id="IPR056770">
    <property type="entry name" value="Piezo_THU9_anchor"/>
</dbReference>
<evidence type="ECO:0000256" key="6">
    <source>
        <dbReference type="ARBA" id="ARBA00022989"/>
    </source>
</evidence>
<evidence type="ECO:0000256" key="10">
    <source>
        <dbReference type="SAM" id="MobiDB-lite"/>
    </source>
</evidence>
<dbReference type="Pfam" id="PF23188">
    <property type="entry name" value="THU_Piezo1"/>
    <property type="match status" value="1"/>
</dbReference>
<feature type="transmembrane region" description="Helical" evidence="11">
    <location>
        <begin position="2016"/>
        <end position="2037"/>
    </location>
</feature>
<evidence type="ECO:0000313" key="17">
    <source>
        <dbReference type="Proteomes" id="UP000192223"/>
    </source>
</evidence>
<evidence type="ECO:0000256" key="7">
    <source>
        <dbReference type="ARBA" id="ARBA00023065"/>
    </source>
</evidence>
<feature type="transmembrane region" description="Helical" evidence="11">
    <location>
        <begin position="677"/>
        <end position="702"/>
    </location>
</feature>
<feature type="transmembrane region" description="Helical" evidence="11">
    <location>
        <begin position="1557"/>
        <end position="1577"/>
    </location>
</feature>
<evidence type="ECO:0000313" key="18">
    <source>
        <dbReference type="RefSeq" id="XP_025831153.1"/>
    </source>
</evidence>
<feature type="transmembrane region" description="Helical" evidence="11">
    <location>
        <begin position="485"/>
        <end position="502"/>
    </location>
</feature>
<feature type="transmembrane region" description="Helical" evidence="11">
    <location>
        <begin position="837"/>
        <end position="859"/>
    </location>
</feature>
<keyword evidence="3" id="KW-0813">Transport</keyword>
<evidence type="ECO:0000256" key="5">
    <source>
        <dbReference type="ARBA" id="ARBA00022692"/>
    </source>
</evidence>
<dbReference type="InterPro" id="IPR031334">
    <property type="entry name" value="Piezo_cap_dom"/>
</dbReference>
<dbReference type="KEGG" id="apln:108738716"/>
<feature type="compositionally biased region" description="Basic and acidic residues" evidence="10">
    <location>
        <begin position="1303"/>
        <end position="1316"/>
    </location>
</feature>
<feature type="compositionally biased region" description="Basic and acidic residues" evidence="10">
    <location>
        <begin position="1274"/>
        <end position="1288"/>
    </location>
</feature>
<proteinExistence type="inferred from homology"/>
<evidence type="ECO:0000256" key="4">
    <source>
        <dbReference type="ARBA" id="ARBA00022475"/>
    </source>
</evidence>
<feature type="transmembrane region" description="Helical" evidence="11">
    <location>
        <begin position="1500"/>
        <end position="1525"/>
    </location>
</feature>
<dbReference type="FunCoup" id="A0A7F5R5Q5">
    <property type="interactions" value="333"/>
</dbReference>
<evidence type="ECO:0000259" key="12">
    <source>
        <dbReference type="Pfam" id="PF12166"/>
    </source>
</evidence>
<feature type="compositionally biased region" description="Polar residues" evidence="10">
    <location>
        <begin position="241"/>
        <end position="251"/>
    </location>
</feature>
<feature type="region of interest" description="Disordered" evidence="10">
    <location>
        <begin position="1717"/>
        <end position="1754"/>
    </location>
</feature>
<feature type="domain" description="Piezo TM25-28" evidence="13">
    <location>
        <begin position="993"/>
        <end position="1276"/>
    </location>
</feature>
<evidence type="ECO:0000259" key="14">
    <source>
        <dbReference type="Pfam" id="PF23188"/>
    </source>
</evidence>
<feature type="compositionally biased region" description="Basic and acidic residues" evidence="10">
    <location>
        <begin position="1329"/>
        <end position="1339"/>
    </location>
</feature>
<feature type="transmembrane region" description="Helical" evidence="11">
    <location>
        <begin position="892"/>
        <end position="920"/>
    </location>
</feature>
<feature type="transmembrane region" description="Helical" evidence="11">
    <location>
        <begin position="1531"/>
        <end position="1550"/>
    </location>
</feature>
<dbReference type="InParanoid" id="A0A7F5R5Q5"/>
<feature type="transmembrane region" description="Helical" evidence="11">
    <location>
        <begin position="1940"/>
        <end position="1959"/>
    </location>
</feature>
<feature type="domain" description="Piezo TM1-24" evidence="15">
    <location>
        <begin position="26"/>
        <end position="593"/>
    </location>
</feature>
<evidence type="ECO:0000256" key="11">
    <source>
        <dbReference type="SAM" id="Phobius"/>
    </source>
</evidence>
<dbReference type="InterPro" id="IPR027272">
    <property type="entry name" value="Piezo"/>
</dbReference>
<evidence type="ECO:0000259" key="13">
    <source>
        <dbReference type="Pfam" id="PF15917"/>
    </source>
</evidence>
<feature type="transmembrane region" description="Helical" evidence="11">
    <location>
        <begin position="2291"/>
        <end position="2314"/>
    </location>
</feature>
<dbReference type="OrthoDB" id="303066at2759"/>
<dbReference type="Pfam" id="PF24874">
    <property type="entry name" value="Piezo_THU9_anchor"/>
    <property type="match status" value="1"/>
</dbReference>
<organism evidence="17 18">
    <name type="scientific">Agrilus planipennis</name>
    <name type="common">Emerald ash borer</name>
    <name type="synonym">Agrilus marcopoli</name>
    <dbReference type="NCBI Taxonomy" id="224129"/>
    <lineage>
        <taxon>Eukaryota</taxon>
        <taxon>Metazoa</taxon>
        <taxon>Ecdysozoa</taxon>
        <taxon>Arthropoda</taxon>
        <taxon>Hexapoda</taxon>
        <taxon>Insecta</taxon>
        <taxon>Pterygota</taxon>
        <taxon>Neoptera</taxon>
        <taxon>Endopterygota</taxon>
        <taxon>Coleoptera</taxon>
        <taxon>Polyphaga</taxon>
        <taxon>Elateriformia</taxon>
        <taxon>Buprestoidea</taxon>
        <taxon>Buprestidae</taxon>
        <taxon>Agrilinae</taxon>
        <taxon>Agrilus</taxon>
    </lineage>
</organism>
<dbReference type="Pfam" id="PF15917">
    <property type="entry name" value="Piezo_TM25-28"/>
    <property type="match status" value="1"/>
</dbReference>
<evidence type="ECO:0000256" key="2">
    <source>
        <dbReference type="ARBA" id="ARBA00007821"/>
    </source>
</evidence>
<comment type="similarity">
    <text evidence="2">Belongs to the PIEZO (TC 1.A.75) family.</text>
</comment>
<dbReference type="Pfam" id="PF12166">
    <property type="entry name" value="Piezo_cap"/>
    <property type="match status" value="1"/>
</dbReference>
<dbReference type="Pfam" id="PF24871">
    <property type="entry name" value="Piezo_TM1-24"/>
    <property type="match status" value="1"/>
</dbReference>
<dbReference type="PANTHER" id="PTHR47049">
    <property type="entry name" value="PIEZO-TYPE MECHANOSENSITIVE ION CHANNEL HOMOLOG"/>
    <property type="match status" value="1"/>
</dbReference>
<keyword evidence="6 11" id="KW-1133">Transmembrane helix</keyword>
<evidence type="ECO:0000256" key="8">
    <source>
        <dbReference type="ARBA" id="ARBA00023136"/>
    </source>
</evidence>
<dbReference type="Proteomes" id="UP000192223">
    <property type="component" value="Unplaced"/>
</dbReference>
<feature type="domain" description="Piezo transmembrane helical unit" evidence="14">
    <location>
        <begin position="1512"/>
        <end position="1632"/>
    </location>
</feature>
<keyword evidence="7" id="KW-0406">Ion transport</keyword>
<feature type="transmembrane region" description="Helical" evidence="11">
    <location>
        <begin position="137"/>
        <end position="159"/>
    </location>
</feature>
<dbReference type="RefSeq" id="XP_025831153.1">
    <property type="nucleotide sequence ID" value="XM_025975368.1"/>
</dbReference>
<evidence type="ECO:0000259" key="16">
    <source>
        <dbReference type="Pfam" id="PF24874"/>
    </source>
</evidence>
<feature type="compositionally biased region" description="Basic and acidic residues" evidence="10">
    <location>
        <begin position="1717"/>
        <end position="1729"/>
    </location>
</feature>
<feature type="transmembrane region" description="Helical" evidence="11">
    <location>
        <begin position="313"/>
        <end position="331"/>
    </location>
</feature>
<keyword evidence="8 11" id="KW-0472">Membrane</keyword>
<feature type="transmembrane region" description="Helical" evidence="11">
    <location>
        <begin position="1874"/>
        <end position="1895"/>
    </location>
</feature>
<feature type="transmembrane region" description="Helical" evidence="11">
    <location>
        <begin position="343"/>
        <end position="360"/>
    </location>
</feature>
<feature type="transmembrane region" description="Helical" evidence="11">
    <location>
        <begin position="71"/>
        <end position="92"/>
    </location>
</feature>
<feature type="domain" description="Piezo THU9 and anchor" evidence="16">
    <location>
        <begin position="1802"/>
        <end position="2038"/>
    </location>
</feature>
<dbReference type="GeneID" id="108738716"/>
<keyword evidence="4" id="KW-1003">Cell membrane</keyword>
<evidence type="ECO:0000256" key="9">
    <source>
        <dbReference type="ARBA" id="ARBA00023303"/>
    </source>
</evidence>
<keyword evidence="17" id="KW-1185">Reference proteome</keyword>
<comment type="subcellular location">
    <subcellularLocation>
        <location evidence="1">Cell membrane</location>
        <topology evidence="1">Multi-pass membrane protein</topology>
    </subcellularLocation>
</comment>
<feature type="region of interest" description="Disordered" evidence="10">
    <location>
        <begin position="1687"/>
        <end position="1706"/>
    </location>
</feature>
<keyword evidence="9" id="KW-0407">Ion channel</keyword>
<dbReference type="GO" id="GO:0008381">
    <property type="term" value="F:mechanosensitive monoatomic ion channel activity"/>
    <property type="evidence" value="ECO:0007669"/>
    <property type="project" value="InterPro"/>
</dbReference>
<dbReference type="InterPro" id="IPR056768">
    <property type="entry name" value="THU_Piezo"/>
</dbReference>
<feature type="transmembrane region" description="Helical" evidence="11">
    <location>
        <begin position="461"/>
        <end position="479"/>
    </location>
</feature>
<feature type="transmembrane region" description="Helical" evidence="11">
    <location>
        <begin position="1073"/>
        <end position="1093"/>
    </location>
</feature>
<feature type="transmembrane region" description="Helical" evidence="11">
    <location>
        <begin position="1036"/>
        <end position="1053"/>
    </location>
</feature>
<evidence type="ECO:0000256" key="3">
    <source>
        <dbReference type="ARBA" id="ARBA00022448"/>
    </source>
</evidence>
<name>A0A7F5R5Q5_AGRPL</name>
<feature type="transmembrane region" description="Helical" evidence="11">
    <location>
        <begin position="514"/>
        <end position="534"/>
    </location>
</feature>
<feature type="transmembrane region" description="Helical" evidence="11">
    <location>
        <begin position="567"/>
        <end position="588"/>
    </location>
</feature>
<feature type="compositionally biased region" description="Polar residues" evidence="10">
    <location>
        <begin position="1731"/>
        <end position="1749"/>
    </location>
</feature>
<feature type="transmembrane region" description="Helical" evidence="11">
    <location>
        <begin position="865"/>
        <end position="880"/>
    </location>
</feature>
<feature type="region of interest" description="Disordered" evidence="10">
    <location>
        <begin position="231"/>
        <end position="251"/>
    </location>
</feature>
<feature type="transmembrane region" description="Helical" evidence="11">
    <location>
        <begin position="714"/>
        <end position="733"/>
    </location>
</feature>
<feature type="transmembrane region" description="Helical" evidence="11">
    <location>
        <begin position="1803"/>
        <end position="1825"/>
    </location>
</feature>
<dbReference type="PANTHER" id="PTHR47049:SF2">
    <property type="entry name" value="PIEZO-TYPE MECHANOSENSITIVE ION CHANNEL HOMOLOG"/>
    <property type="match status" value="1"/>
</dbReference>
<feature type="transmembrane region" description="Helical" evidence="11">
    <location>
        <begin position="47"/>
        <end position="64"/>
    </location>
</feature>
<feature type="transmembrane region" description="Helical" evidence="11">
    <location>
        <begin position="1907"/>
        <end position="1928"/>
    </location>
</feature>
<feature type="transmembrane region" description="Helical" evidence="11">
    <location>
        <begin position="1607"/>
        <end position="1625"/>
    </location>
</feature>
<evidence type="ECO:0000256" key="1">
    <source>
        <dbReference type="ARBA" id="ARBA00004651"/>
    </source>
</evidence>
<feature type="region of interest" description="Disordered" evidence="10">
    <location>
        <begin position="1274"/>
        <end position="1339"/>
    </location>
</feature>
<feature type="transmembrane region" description="Helical" evidence="11">
    <location>
        <begin position="1845"/>
        <end position="1865"/>
    </location>
</feature>
<sequence>MCMGTEPPHPDRMRTLWEGSLRDSCVGRYATLLLLCLAAVMRPSVEGGLYFLAFLASATWWACYKELQKGFAIVLRILMVIIFVHIFCIYLFQLQWPQEYLDGNSTYARYFELSPLISVDCDDPRVFIWSDLKWDSYWNPIILLILYFVAGGESTLLFMPQIQKKPGAFSRLENSFSGPLSRQLSQRLSGKRMRRSNTQRHRWQTATRKVRVSYHCSPQWLSERTPLIRSVSPSKRYGSGKKSSVMQDSSGSITVTQDGQEEIQMRHWDKSEDEEQPNWFDKLLFAIESFIQFVIRSSYIATNIIMMTWSITYHSWLTFILLLWANLLWIIPNQRRSMLRSSPFLVFYAWFLLISAYIYSMNLTEDELPSHIKNINLAQIGFQKVTELPCNPLLVKCLYTAMFWITLRQYMQERKEAQRSNTLADMVAPLQVTVTTVQGVAKQEEHQSKLLEQIGKIFKRFLTKFWIWVVAITLFAVAITGKNMTVFRIIYMALFLFFILSFQMSFKVWRKMMFGFWLIVIIYSMIILILVYTYQFDNFPEYWRDYLHVPEDQQNDIGLERYETKRLFIRLVTPTFFVIITVIQLHYFHKNFLDISEPKNVSIIDSRSEEGSSIQGQQFEPVSERTDTDTSTIKYDLTNSGHTPSIKLQKKLKQYSKIIRHAVNLFFLFLEIHISKFVLLAGIFLCIYDPCAIHMVIMLMMVLSFTLGKVFKNFAIHFCSVLVSLMLLIRMLYQIKYVDHTKWNVQCDNFPENVSIYNTTNTAEWLGFRKIDANNTLPRLVKWDIIFILMATLRTTVTVRQQNHRAVRGILLKRVYLMFPNIKRADADKDLKSCIKYLFNFGFYKFGVEICLMATVGVIGIRNDIYAVIYGFCLCFLFAAKRSTLAKIWNAYLVYIAIIIPMQYLMVIGFPPNLCIYIAWDNSPLLRRLQDWAYVVDPVYPLRPERIVCDAILLLLVSRQALVFRIEKRNVGQEYPGGSNESIIHHAEQKGFVNPVPDFITFCCSYLDIFKRGIILGFMWVTLATVFLAGTNRVNIFSIGYLLGSFIFLWQGSDLYLRPIPRILKSWNCLLGYNVAVIMLKAVIQLFGCVFIVEMKTYCCWLVQLLAVGCVRKYSNPDFIKNIHDPTFCNVRREYIGLVWDGVCFGFLIMQRRIFNSYNFFHVIDETKAATILASRGAELIEEIRERRVCEQEDEERQILQKIKAKMDRIKANQKKIQGPSFKAKSHFVDYLYPHARPLYRKHIPDQYKAAIRSGDYYMFDEIDDEELDIVDELKPKEDDEDLEKKEGLSLGKIDPPQVSFSDGKRHDKDKPDKEPQPGSSKEEDDMSEPTKMEEGEQTTFERKLLNMLKFIRIFLNSILISCTRFLNGHSKDYRYVLKVLNKEKKILKEKTEYNVGLRLGASQIWQPAGSYHTLLKGSRDGSLDRIPSMETVNSPDSYRIAITQSRRKASVLTVPEIRILAPSLERGLDSPSERSYEGLPTDYEEYEKTEMSSLDQPPVIRLCLAIWYIILSHSDILCYFMIFLYQIKSATFLSLPLPLMVFLWATLNIPRPAKTFWVTVIAYLVVVVLIKCIFQFDIFHWNDDLEIKSYPFYPPRIIGIERRDGYALWDLGLLLVIFFHRFLLKCLGLWKSNYVPAVLLSDGNYKVVNNELVPADLKDASSEPPEQITSTTEGSKKVGVLQKLIEEEKSEDNEEDEETPLPTLLEKSSEKEKKVLIKDENDTMKPVEENLSSESWKGKSGNSQNTESLPDDDKIVSLRSDEQNICEDYADTVKLATFEYADSIKKYFRLLLDPTSRVAADVYSYMFLCDFFNFFVILIGYSSFGTQQGDEGVSAYLEDNKVPVLFLLMLILQFMLIIIDRGIYLRKCILAKIVFQFLQVLILHIWLFILYPLMTERKFNSVIAPQMYYMVKCFYLLLSAYQIRCGYPSRILGNFLCKGYNYVNMFLFKGFMLVPFLFELRTVMDWMWTDTSMTVFDWIKMEDIFAHIFQLKCSRHVENEYPQPRGEKKKSFVKYIMGTIILIVMIGIIWFPLVFFSLGNAVGEPNVPYDVTVNLRIGQYQSIYQMSAQSNAIFSFKEDHLKTFIRLYARNKGASNFISNYEAADIAAIQLNPNSATVWGISPPDKEQMLEEVKSELPINIQFEYQISHKTTTKEDSGVIRENIIISLEPNTTSRSNLLEMLEGSHSASPVLLKYIMPKFLKVTNRGTSKVLNLFMEANSTELEAKTLRSVTIKLSHSNATVEQPTKEWWELREITTDHNYLDFLSKIPFADDKSLMMYTFNDRIFPSKLNFLTGGGIIGLYASLVLVAGRLLRGFFSEICFKIMFEDLPNVDRILQLCYDIYLVREAREFALEEDLFAKLVFLFRSPETLIKWTRPKEEMGEEDPEENENQ</sequence>
<protein>
    <submittedName>
        <fullName evidence="18">Piezo-type mechanosensitive ion channel component</fullName>
    </submittedName>
</protein>
<dbReference type="InterPro" id="IPR031805">
    <property type="entry name" value="Piezo_TM25-28"/>
</dbReference>
<reference evidence="18" key="1">
    <citation type="submission" date="2025-08" db="UniProtKB">
        <authorList>
            <consortium name="RefSeq"/>
        </authorList>
    </citation>
    <scope>IDENTIFICATION</scope>
    <source>
        <tissue evidence="18">Entire body</tissue>
    </source>
</reference>
<keyword evidence="5 11" id="KW-0812">Transmembrane</keyword>